<feature type="compositionally biased region" description="Low complexity" evidence="5">
    <location>
        <begin position="526"/>
        <end position="537"/>
    </location>
</feature>
<dbReference type="EMBL" id="MU128923">
    <property type="protein sequence ID" value="KAF9518652.1"/>
    <property type="molecule type" value="Genomic_DNA"/>
</dbReference>
<dbReference type="Gene3D" id="3.80.10.10">
    <property type="entry name" value="Ribonuclease Inhibitor"/>
    <property type="match status" value="2"/>
</dbReference>
<feature type="compositionally biased region" description="Low complexity" evidence="5">
    <location>
        <begin position="550"/>
        <end position="563"/>
    </location>
</feature>
<keyword evidence="2" id="KW-0963">Cytoplasm</keyword>
<dbReference type="OrthoDB" id="676979at2759"/>
<dbReference type="PANTHER" id="PTHR15454:SF69">
    <property type="entry name" value="SERINE_THREONINE-PROTEIN KINASE 11-INTERACTING PROTEIN"/>
    <property type="match status" value="1"/>
</dbReference>
<sequence>MGKELGDDYVRRFATFLRAQEQRLAGLPNTKSGSNAGSFSNVLGWIGIDFSTTSPPRIQPPTVLSMDLHHLFYLFMRFEALDINVGSLDTKIQYSSPSVISLALLAAKDRSDTRSVSSFASTFSAVSKLSLGAPWWSSPPPNLNNEVKYIYSAFTKLPALSIRQNDLNFVTELMDDPPIDNAVPLDSFKSLQTLELLDIDPRALLGWDLLAESLRSLTIKRSGVEDMADILVDAVLDDELRRRGQGPSTIGRRHSRSIRFASNRSNRRGLLSGVPSPVAEESSEDVDGIEPTSPIPRELSNNKWRVLRHLSLADNALTFVPSSPLRFLTSLTHLDLSSNLLISVPPGLSVLHNLVSLNLSDNMIDSVLGIYTVLGQVLTLNLSKNRLDSLCGLERLMALERVDLRDNKLEDTGEVGRLAILPNISEVWVKGNTFIQTDEEYRVRCFEFFAQENKSVQLDGSAPSFLEARSMRKTVPAAAMEDLVNSRRDSSAPSPPVVAVGSPHSQSHSSRWKSLDPSFTHILQASTGTSTSRPSTPELNVNAGLDTFASPSSGVSVPASAGSTKPLKKRKPKRIVDLDAASVPAPNSELATPSGSHQDPTISRPEPDVLSKSRHIKGASDGAVTANLFLVPPSTTLPPNGTGLGSDRVVESLSKSPPAIRPKGSRRSAHARYATEGHLGSPSGERSRRQSASVYEPAETFDEAGGGGGGATNHADAYRARIEALRSEVGDSWLKVLSQSGGFVGNRPPDAKMEVDLRGDMR</sequence>
<feature type="region of interest" description="Disordered" evidence="5">
    <location>
        <begin position="632"/>
        <end position="714"/>
    </location>
</feature>
<reference evidence="6" key="1">
    <citation type="journal article" date="2020" name="Nat. Commun.">
        <title>Large-scale genome sequencing of mycorrhizal fungi provides insights into the early evolution of symbiotic traits.</title>
        <authorList>
            <person name="Miyauchi S."/>
            <person name="Kiss E."/>
            <person name="Kuo A."/>
            <person name="Drula E."/>
            <person name="Kohler A."/>
            <person name="Sanchez-Garcia M."/>
            <person name="Morin E."/>
            <person name="Andreopoulos B."/>
            <person name="Barry K.W."/>
            <person name="Bonito G."/>
            <person name="Buee M."/>
            <person name="Carver A."/>
            <person name="Chen C."/>
            <person name="Cichocki N."/>
            <person name="Clum A."/>
            <person name="Culley D."/>
            <person name="Crous P.W."/>
            <person name="Fauchery L."/>
            <person name="Girlanda M."/>
            <person name="Hayes R.D."/>
            <person name="Keri Z."/>
            <person name="LaButti K."/>
            <person name="Lipzen A."/>
            <person name="Lombard V."/>
            <person name="Magnuson J."/>
            <person name="Maillard F."/>
            <person name="Murat C."/>
            <person name="Nolan M."/>
            <person name="Ohm R.A."/>
            <person name="Pangilinan J."/>
            <person name="Pereira M.F."/>
            <person name="Perotto S."/>
            <person name="Peter M."/>
            <person name="Pfister S."/>
            <person name="Riley R."/>
            <person name="Sitrit Y."/>
            <person name="Stielow J.B."/>
            <person name="Szollosi G."/>
            <person name="Zifcakova L."/>
            <person name="Stursova M."/>
            <person name="Spatafora J.W."/>
            <person name="Tedersoo L."/>
            <person name="Vaario L.M."/>
            <person name="Yamada A."/>
            <person name="Yan M."/>
            <person name="Wang P."/>
            <person name="Xu J."/>
            <person name="Bruns T."/>
            <person name="Baldrian P."/>
            <person name="Vilgalys R."/>
            <person name="Dunand C."/>
            <person name="Henrissat B."/>
            <person name="Grigoriev I.V."/>
            <person name="Hibbett D."/>
            <person name="Nagy L.G."/>
            <person name="Martin F.M."/>
        </authorList>
    </citation>
    <scope>NUCLEOTIDE SEQUENCE</scope>
    <source>
        <strain evidence="6">UP504</strain>
    </source>
</reference>
<protein>
    <submittedName>
        <fullName evidence="6">Uncharacterized protein</fullName>
    </submittedName>
</protein>
<dbReference type="GO" id="GO:0005737">
    <property type="term" value="C:cytoplasm"/>
    <property type="evidence" value="ECO:0007669"/>
    <property type="project" value="UniProtKB-SubCell"/>
</dbReference>
<dbReference type="PANTHER" id="PTHR15454">
    <property type="entry name" value="NISCHARIN RELATED"/>
    <property type="match status" value="1"/>
</dbReference>
<comment type="subcellular location">
    <subcellularLocation>
        <location evidence="1">Cytoplasm</location>
    </subcellularLocation>
</comment>
<accession>A0A9P6B7G4</accession>
<dbReference type="SMART" id="SM00369">
    <property type="entry name" value="LRR_TYP"/>
    <property type="match status" value="4"/>
</dbReference>
<keyword evidence="7" id="KW-1185">Reference proteome</keyword>
<organism evidence="6 7">
    <name type="scientific">Hydnum rufescens UP504</name>
    <dbReference type="NCBI Taxonomy" id="1448309"/>
    <lineage>
        <taxon>Eukaryota</taxon>
        <taxon>Fungi</taxon>
        <taxon>Dikarya</taxon>
        <taxon>Basidiomycota</taxon>
        <taxon>Agaricomycotina</taxon>
        <taxon>Agaricomycetes</taxon>
        <taxon>Cantharellales</taxon>
        <taxon>Hydnaceae</taxon>
        <taxon>Hydnum</taxon>
    </lineage>
</organism>
<evidence type="ECO:0000313" key="7">
    <source>
        <dbReference type="Proteomes" id="UP000886523"/>
    </source>
</evidence>
<dbReference type="AlphaFoldDB" id="A0A9P6B7G4"/>
<comment type="caution">
    <text evidence="6">The sequence shown here is derived from an EMBL/GenBank/DDBJ whole genome shotgun (WGS) entry which is preliminary data.</text>
</comment>
<feature type="compositionally biased region" description="Basic and acidic residues" evidence="5">
    <location>
        <begin position="749"/>
        <end position="762"/>
    </location>
</feature>
<feature type="region of interest" description="Disordered" evidence="5">
    <location>
        <begin position="741"/>
        <end position="762"/>
    </location>
</feature>
<evidence type="ECO:0000256" key="1">
    <source>
        <dbReference type="ARBA" id="ARBA00004496"/>
    </source>
</evidence>
<dbReference type="SUPFAM" id="SSF52075">
    <property type="entry name" value="Outer arm dynein light chain 1"/>
    <property type="match status" value="1"/>
</dbReference>
<feature type="compositionally biased region" description="Polar residues" evidence="5">
    <location>
        <begin position="589"/>
        <end position="601"/>
    </location>
</feature>
<evidence type="ECO:0000256" key="4">
    <source>
        <dbReference type="ARBA" id="ARBA00022737"/>
    </source>
</evidence>
<keyword evidence="4" id="KW-0677">Repeat</keyword>
<dbReference type="Proteomes" id="UP000886523">
    <property type="component" value="Unassembled WGS sequence"/>
</dbReference>
<dbReference type="Pfam" id="PF13855">
    <property type="entry name" value="LRR_8"/>
    <property type="match status" value="1"/>
</dbReference>
<feature type="region of interest" description="Disordered" evidence="5">
    <location>
        <begin position="267"/>
        <end position="294"/>
    </location>
</feature>
<feature type="region of interest" description="Disordered" evidence="5">
    <location>
        <begin position="484"/>
        <end position="610"/>
    </location>
</feature>
<dbReference type="InterPro" id="IPR003591">
    <property type="entry name" value="Leu-rich_rpt_typical-subtyp"/>
</dbReference>
<dbReference type="PROSITE" id="PS51450">
    <property type="entry name" value="LRR"/>
    <property type="match status" value="3"/>
</dbReference>
<gene>
    <name evidence="6" type="ORF">BS47DRAFT_224268</name>
</gene>
<dbReference type="InterPro" id="IPR001611">
    <property type="entry name" value="Leu-rich_rpt"/>
</dbReference>
<evidence type="ECO:0000313" key="6">
    <source>
        <dbReference type="EMBL" id="KAF9518652.1"/>
    </source>
</evidence>
<evidence type="ECO:0000256" key="5">
    <source>
        <dbReference type="SAM" id="MobiDB-lite"/>
    </source>
</evidence>
<evidence type="ECO:0000256" key="2">
    <source>
        <dbReference type="ARBA" id="ARBA00022490"/>
    </source>
</evidence>
<proteinExistence type="predicted"/>
<dbReference type="InterPro" id="IPR032675">
    <property type="entry name" value="LRR_dom_sf"/>
</dbReference>
<name>A0A9P6B7G4_9AGAM</name>
<keyword evidence="3" id="KW-0433">Leucine-rich repeat</keyword>
<evidence type="ECO:0000256" key="3">
    <source>
        <dbReference type="ARBA" id="ARBA00022614"/>
    </source>
</evidence>